<gene>
    <name evidence="1" type="ORF">CATMQ487_07250</name>
</gene>
<protein>
    <submittedName>
        <fullName evidence="1">Uncharacterized protein</fullName>
    </submittedName>
</protein>
<dbReference type="EMBL" id="AP025730">
    <property type="protein sequence ID" value="BDI03755.1"/>
    <property type="molecule type" value="Genomic_DNA"/>
</dbReference>
<evidence type="ECO:0000313" key="2">
    <source>
        <dbReference type="Proteomes" id="UP001057498"/>
    </source>
</evidence>
<sequence length="74" mass="7350">MAARLTSDRLLVCQHSQGVASRAGLAGEAGFTAARQTTRGGVNAGALSVDGARRAEIGGRAAGCIGGLLGGWLR</sequence>
<dbReference type="Proteomes" id="UP001057498">
    <property type="component" value="Chromosome"/>
</dbReference>
<reference evidence="1" key="1">
    <citation type="submission" date="2022-04" db="EMBL/GenBank/DDBJ databases">
        <title>Whole genome sequence of Sphaerotilus sp. FB-5.</title>
        <authorList>
            <person name="Takeda M."/>
            <person name="Narihara S."/>
            <person name="Akimoto M."/>
            <person name="Akimoto R."/>
            <person name="Nishiyashiki S."/>
            <person name="Murakami T."/>
        </authorList>
    </citation>
    <scope>NUCLEOTIDE SEQUENCE</scope>
    <source>
        <strain evidence="1">FB-5</strain>
    </source>
</reference>
<accession>A0ABM7YHT3</accession>
<organism evidence="1 2">
    <name type="scientific">Sphaerotilus microaerophilus</name>
    <dbReference type="NCBI Taxonomy" id="2914710"/>
    <lineage>
        <taxon>Bacteria</taxon>
        <taxon>Pseudomonadati</taxon>
        <taxon>Pseudomonadota</taxon>
        <taxon>Betaproteobacteria</taxon>
        <taxon>Burkholderiales</taxon>
        <taxon>Sphaerotilaceae</taxon>
        <taxon>Sphaerotilus</taxon>
    </lineage>
</organism>
<evidence type="ECO:0000313" key="1">
    <source>
        <dbReference type="EMBL" id="BDI03755.1"/>
    </source>
</evidence>
<proteinExistence type="predicted"/>
<keyword evidence="2" id="KW-1185">Reference proteome</keyword>
<name>A0ABM7YHT3_9BURK</name>